<evidence type="ECO:0000256" key="7">
    <source>
        <dbReference type="SAM" id="Phobius"/>
    </source>
</evidence>
<name>Q6BQG8_DEBHA</name>
<dbReference type="InParanoid" id="Q6BQG8"/>
<dbReference type="VEuPathDB" id="FungiDB:DEHA2E05368g"/>
<dbReference type="OMA" id="DDFPSIC"/>
<gene>
    <name evidence="8" type="ordered locus">DEHA2E05368g</name>
</gene>
<dbReference type="GO" id="GO:0006829">
    <property type="term" value="P:zinc ion transport"/>
    <property type="evidence" value="ECO:0007669"/>
    <property type="project" value="InterPro"/>
</dbReference>
<sequence>MNDGLKRAVESVVLALIMGLTSYSVGLIPLRLPLSQKQINLTSFFSMGIILGTALVIAIPEGIETLYQSVGDNNNELIPRYIGLGLVAGFIIMYIIDHLYVILHSFNIELKSINEIHYSGSYRELFTSIFTSSLTLGLIFHAMIDGISLGSSFSKSHEESSIGLILFTMIIIHKLPTCFSLSSLLMKEKMNTSVLKFHILIFASITPLSSILTFIFMSLFQLQNDFIVGNLLVFSGGTFLYVVTHVMLEVSSTDNTIPQSSGSEDTLYYSHQSPIEGIDLLASLIGTGVPILISFFGEH</sequence>
<evidence type="ECO:0000256" key="1">
    <source>
        <dbReference type="ARBA" id="ARBA00004127"/>
    </source>
</evidence>
<dbReference type="InterPro" id="IPR003689">
    <property type="entry name" value="ZIP"/>
</dbReference>
<feature type="transmembrane region" description="Helical" evidence="7">
    <location>
        <begin position="164"/>
        <end position="185"/>
    </location>
</feature>
<dbReference type="OrthoDB" id="19859at2759"/>
<dbReference type="PANTHER" id="PTHR16133:SF0">
    <property type="entry name" value="ZINC_IRON REGULATED TRANSPORTER-RELATED PROTEIN 102B, ISOFORM E"/>
    <property type="match status" value="1"/>
</dbReference>
<feature type="transmembrane region" description="Helical" evidence="7">
    <location>
        <begin position="80"/>
        <end position="103"/>
    </location>
</feature>
<organism evidence="8 9">
    <name type="scientific">Debaryomyces hansenii (strain ATCC 36239 / CBS 767 / BCRC 21394 / JCM 1990 / NBRC 0083 / IGC 2968)</name>
    <name type="common">Yeast</name>
    <name type="synonym">Torulaspora hansenii</name>
    <dbReference type="NCBI Taxonomy" id="284592"/>
    <lineage>
        <taxon>Eukaryota</taxon>
        <taxon>Fungi</taxon>
        <taxon>Dikarya</taxon>
        <taxon>Ascomycota</taxon>
        <taxon>Saccharomycotina</taxon>
        <taxon>Pichiomycetes</taxon>
        <taxon>Debaryomycetaceae</taxon>
        <taxon>Debaryomyces</taxon>
    </lineage>
</organism>
<evidence type="ECO:0000256" key="3">
    <source>
        <dbReference type="ARBA" id="ARBA00022692"/>
    </source>
</evidence>
<keyword evidence="9" id="KW-1185">Reference proteome</keyword>
<keyword evidence="4 7" id="KW-1133">Transmembrane helix</keyword>
<dbReference type="FunCoup" id="Q6BQG8">
    <property type="interactions" value="314"/>
</dbReference>
<evidence type="ECO:0000313" key="9">
    <source>
        <dbReference type="Proteomes" id="UP000000599"/>
    </source>
</evidence>
<dbReference type="PANTHER" id="PTHR16133">
    <property type="entry name" value="SOLUTE CARRIER FAMILY 39 ZINC TRANSPORTER , MEMBER 9-RELATED"/>
    <property type="match status" value="1"/>
</dbReference>
<proteinExistence type="predicted"/>
<comment type="subcellular location">
    <subcellularLocation>
        <location evidence="1">Endomembrane system</location>
        <topology evidence="1">Multi-pass membrane protein</topology>
    </subcellularLocation>
    <subcellularLocation>
        <location evidence="2">Golgi apparatus membrane</location>
    </subcellularLocation>
</comment>
<feature type="transmembrane region" description="Helical" evidence="7">
    <location>
        <begin position="39"/>
        <end position="60"/>
    </location>
</feature>
<dbReference type="EMBL" id="CR382137">
    <property type="protein sequence ID" value="CAG87779.1"/>
    <property type="molecule type" value="Genomic_DNA"/>
</dbReference>
<keyword evidence="6 7" id="KW-0472">Membrane</keyword>
<dbReference type="GO" id="GO:0046873">
    <property type="term" value="F:metal ion transmembrane transporter activity"/>
    <property type="evidence" value="ECO:0007669"/>
    <property type="project" value="InterPro"/>
</dbReference>
<dbReference type="STRING" id="284592.Q6BQG8"/>
<dbReference type="KEGG" id="dha:DEHA2E05368g"/>
<feature type="transmembrane region" description="Helical" evidence="7">
    <location>
        <begin position="124"/>
        <end position="144"/>
    </location>
</feature>
<dbReference type="HOGENOM" id="CLU_028824_3_1_1"/>
<evidence type="ECO:0000256" key="2">
    <source>
        <dbReference type="ARBA" id="ARBA00004394"/>
    </source>
</evidence>
<reference evidence="8 9" key="1">
    <citation type="journal article" date="2004" name="Nature">
        <title>Genome evolution in yeasts.</title>
        <authorList>
            <consortium name="Genolevures"/>
            <person name="Dujon B."/>
            <person name="Sherman D."/>
            <person name="Fischer G."/>
            <person name="Durrens P."/>
            <person name="Casaregola S."/>
            <person name="Lafontaine I."/>
            <person name="de Montigny J."/>
            <person name="Marck C."/>
            <person name="Neuveglise C."/>
            <person name="Talla E."/>
            <person name="Goffard N."/>
            <person name="Frangeul L."/>
            <person name="Aigle M."/>
            <person name="Anthouard V."/>
            <person name="Babour A."/>
            <person name="Barbe V."/>
            <person name="Barnay S."/>
            <person name="Blanchin S."/>
            <person name="Beckerich J.M."/>
            <person name="Beyne E."/>
            <person name="Bleykasten C."/>
            <person name="Boisrame A."/>
            <person name="Boyer J."/>
            <person name="Cattolico L."/>
            <person name="Confanioleri F."/>
            <person name="de Daruvar A."/>
            <person name="Despons L."/>
            <person name="Fabre E."/>
            <person name="Fairhead C."/>
            <person name="Ferry-Dumazet H."/>
            <person name="Groppi A."/>
            <person name="Hantraye F."/>
            <person name="Hennequin C."/>
            <person name="Jauniaux N."/>
            <person name="Joyet P."/>
            <person name="Kachouri R."/>
            <person name="Kerrest A."/>
            <person name="Koszul R."/>
            <person name="Lemaire M."/>
            <person name="Lesur I."/>
            <person name="Ma L."/>
            <person name="Muller H."/>
            <person name="Nicaud J.M."/>
            <person name="Nikolski M."/>
            <person name="Oztas S."/>
            <person name="Ozier-Kalogeropoulos O."/>
            <person name="Pellenz S."/>
            <person name="Potier S."/>
            <person name="Richard G.F."/>
            <person name="Straub M.L."/>
            <person name="Suleau A."/>
            <person name="Swennene D."/>
            <person name="Tekaia F."/>
            <person name="Wesolowski-Louvel M."/>
            <person name="Westhof E."/>
            <person name="Wirth B."/>
            <person name="Zeniou-Meyer M."/>
            <person name="Zivanovic I."/>
            <person name="Bolotin-Fukuhara M."/>
            <person name="Thierry A."/>
            <person name="Bouchier C."/>
            <person name="Caudron B."/>
            <person name="Scarpelli C."/>
            <person name="Gaillardin C."/>
            <person name="Weissenbach J."/>
            <person name="Wincker P."/>
            <person name="Souciet J.L."/>
        </authorList>
    </citation>
    <scope>NUCLEOTIDE SEQUENCE [LARGE SCALE GENOMIC DNA]</scope>
    <source>
        <strain evidence="9">ATCC 36239 / CBS 767 / BCRC 21394 / JCM 1990 / NBRC 0083 / IGC 2968</strain>
    </source>
</reference>
<keyword evidence="5" id="KW-0333">Golgi apparatus</keyword>
<protein>
    <submittedName>
        <fullName evidence="8">DEHA2E05368p</fullName>
    </submittedName>
</protein>
<feature type="transmembrane region" description="Helical" evidence="7">
    <location>
        <begin position="226"/>
        <end position="248"/>
    </location>
</feature>
<dbReference type="eggNOG" id="KOG3907">
    <property type="taxonomic scope" value="Eukaryota"/>
</dbReference>
<dbReference type="GeneID" id="2902443"/>
<dbReference type="AlphaFoldDB" id="Q6BQG8"/>
<dbReference type="Pfam" id="PF02535">
    <property type="entry name" value="Zip"/>
    <property type="match status" value="2"/>
</dbReference>
<evidence type="ECO:0000256" key="4">
    <source>
        <dbReference type="ARBA" id="ARBA00022989"/>
    </source>
</evidence>
<dbReference type="RefSeq" id="XP_459552.1">
    <property type="nucleotide sequence ID" value="XM_459552.1"/>
</dbReference>
<feature type="transmembrane region" description="Helical" evidence="7">
    <location>
        <begin position="197"/>
        <end position="220"/>
    </location>
</feature>
<dbReference type="GO" id="GO:0000139">
    <property type="term" value="C:Golgi membrane"/>
    <property type="evidence" value="ECO:0007669"/>
    <property type="project" value="UniProtKB-SubCell"/>
</dbReference>
<evidence type="ECO:0000313" key="8">
    <source>
        <dbReference type="EMBL" id="CAG87779.1"/>
    </source>
</evidence>
<evidence type="ECO:0000256" key="5">
    <source>
        <dbReference type="ARBA" id="ARBA00023034"/>
    </source>
</evidence>
<keyword evidence="3 7" id="KW-0812">Transmembrane</keyword>
<accession>Q6BQG8</accession>
<evidence type="ECO:0000256" key="6">
    <source>
        <dbReference type="ARBA" id="ARBA00023136"/>
    </source>
</evidence>
<dbReference type="Proteomes" id="UP000000599">
    <property type="component" value="Chromosome E"/>
</dbReference>
<dbReference type="InterPro" id="IPR045891">
    <property type="entry name" value="ZIP9"/>
</dbReference>
<feature type="transmembrane region" description="Helical" evidence="7">
    <location>
        <begin position="12"/>
        <end position="32"/>
    </location>
</feature>